<dbReference type="Proteomes" id="UP001501057">
    <property type="component" value="Unassembled WGS sequence"/>
</dbReference>
<gene>
    <name evidence="2" type="ORF">GCM10009710_25970</name>
</gene>
<evidence type="ECO:0000313" key="3">
    <source>
        <dbReference type="Proteomes" id="UP001501057"/>
    </source>
</evidence>
<accession>A0ABP4W4G7</accession>
<proteinExistence type="predicted"/>
<keyword evidence="3" id="KW-1185">Reference proteome</keyword>
<comment type="caution">
    <text evidence="2">The sequence shown here is derived from an EMBL/GenBank/DDBJ whole genome shotgun (WGS) entry which is preliminary data.</text>
</comment>
<dbReference type="RefSeq" id="WP_344202347.1">
    <property type="nucleotide sequence ID" value="NZ_BAAAME010000004.1"/>
</dbReference>
<dbReference type="Pfam" id="PF11832">
    <property type="entry name" value="DUF3352"/>
    <property type="match status" value="1"/>
</dbReference>
<evidence type="ECO:0008006" key="4">
    <source>
        <dbReference type="Google" id="ProtNLM"/>
    </source>
</evidence>
<name>A0ABP4W4G7_9ACTN</name>
<reference evidence="3" key="1">
    <citation type="journal article" date="2019" name="Int. J. Syst. Evol. Microbiol.">
        <title>The Global Catalogue of Microorganisms (GCM) 10K type strain sequencing project: providing services to taxonomists for standard genome sequencing and annotation.</title>
        <authorList>
            <consortium name="The Broad Institute Genomics Platform"/>
            <consortium name="The Broad Institute Genome Sequencing Center for Infectious Disease"/>
            <person name="Wu L."/>
            <person name="Ma J."/>
        </authorList>
    </citation>
    <scope>NUCLEOTIDE SEQUENCE [LARGE SCALE GENOMIC DNA]</scope>
    <source>
        <strain evidence="3">JCM 13518</strain>
    </source>
</reference>
<feature type="compositionally biased region" description="Pro residues" evidence="1">
    <location>
        <begin position="1"/>
        <end position="11"/>
    </location>
</feature>
<evidence type="ECO:0000256" key="1">
    <source>
        <dbReference type="SAM" id="MobiDB-lite"/>
    </source>
</evidence>
<dbReference type="InterPro" id="IPR021787">
    <property type="entry name" value="DUF3352"/>
</dbReference>
<protein>
    <recommendedName>
        <fullName evidence="4">DUF3352 domain-containing protein</fullName>
    </recommendedName>
</protein>
<sequence length="592" mass="61795">MSTLPPPPGTSPEPSSSIGTVPPPPGAGTAAPAGGSGRGGVPRGLKIGFGALGLLLIAGAAFGGWYAYDKLSGGGPQPADVLPSSTVAYARLDLDPSASQKIALLDLIDRVPEVKEGLGLEDVDSQADLREVAFTQWFGLDEACGVDYDTDVKPWIGERAGLALVGGFEVTADEDETALSIARNAVLVVQVTDEGKAREGLTKLAADCGILEELSNELGEDVEEPGIVFRDGYALVTIDQDSADKIDAAADEGTLAGGNDKFAADMDTLGEDGVASVWYDQGALVLKAEEAIDELGDDAPADLEEFLDSYSVLDTTAFTIRASDDSLEAAGVSTLTRDIDVPDAESLAGLPEDTMIGLSLVGGGRLADNLYETILPLGDLFFGFNAIDNCFPTDEDPEQDFSSEDCGSGPTFEDALEDFEDATDLTLPEDLETLLGDELNVYLGSTGIEDLQDADDLEEAIEIAQAGIEISSQGDVVDVLEKLIDFAGIDLEVTPTDDGAIVATNPDAADTLESDDGLSGTEAFQSVINEHDRPLGGAYVEISALLDGLKSLGMPADQVDDLAFLKAFGLTAWLEDDDVVAYSAKLSFTPQD</sequence>
<dbReference type="EMBL" id="BAAAME010000004">
    <property type="protein sequence ID" value="GAA1744741.1"/>
    <property type="molecule type" value="Genomic_DNA"/>
</dbReference>
<evidence type="ECO:0000313" key="2">
    <source>
        <dbReference type="EMBL" id="GAA1744741.1"/>
    </source>
</evidence>
<organism evidence="2 3">
    <name type="scientific">Aeromicrobium alkaliterrae</name>
    <dbReference type="NCBI Taxonomy" id="302168"/>
    <lineage>
        <taxon>Bacteria</taxon>
        <taxon>Bacillati</taxon>
        <taxon>Actinomycetota</taxon>
        <taxon>Actinomycetes</taxon>
        <taxon>Propionibacteriales</taxon>
        <taxon>Nocardioidaceae</taxon>
        <taxon>Aeromicrobium</taxon>
    </lineage>
</organism>
<feature type="region of interest" description="Disordered" evidence="1">
    <location>
        <begin position="1"/>
        <end position="37"/>
    </location>
</feature>